<dbReference type="Pfam" id="PF02732">
    <property type="entry name" value="ERCC4"/>
    <property type="match status" value="1"/>
</dbReference>
<name>A0A9P6ZRI7_9AGAM</name>
<dbReference type="OrthoDB" id="361020at2759"/>
<dbReference type="Gene3D" id="3.40.50.10130">
    <property type="match status" value="1"/>
</dbReference>
<keyword evidence="3" id="KW-0540">Nuclease</keyword>
<feature type="region of interest" description="Disordered" evidence="10">
    <location>
        <begin position="426"/>
        <end position="449"/>
    </location>
</feature>
<feature type="compositionally biased region" description="Low complexity" evidence="10">
    <location>
        <begin position="500"/>
        <end position="514"/>
    </location>
</feature>
<evidence type="ECO:0000313" key="13">
    <source>
        <dbReference type="Proteomes" id="UP000714275"/>
    </source>
</evidence>
<dbReference type="GO" id="GO:0000724">
    <property type="term" value="P:double-strand break repair via homologous recombination"/>
    <property type="evidence" value="ECO:0007669"/>
    <property type="project" value="TreeGrafter"/>
</dbReference>
<keyword evidence="8" id="KW-0234">DNA repair</keyword>
<keyword evidence="4" id="KW-0255">Endonuclease</keyword>
<dbReference type="GO" id="GO:0003684">
    <property type="term" value="F:damaged DNA binding"/>
    <property type="evidence" value="ECO:0007669"/>
    <property type="project" value="TreeGrafter"/>
</dbReference>
<feature type="compositionally biased region" description="Polar residues" evidence="10">
    <location>
        <begin position="838"/>
        <end position="848"/>
    </location>
</feature>
<feature type="region of interest" description="Disordered" evidence="10">
    <location>
        <begin position="836"/>
        <end position="855"/>
    </location>
</feature>
<evidence type="ECO:0000256" key="2">
    <source>
        <dbReference type="ARBA" id="ARBA00010015"/>
    </source>
</evidence>
<evidence type="ECO:0000256" key="8">
    <source>
        <dbReference type="ARBA" id="ARBA00023204"/>
    </source>
</evidence>
<dbReference type="InterPro" id="IPR010994">
    <property type="entry name" value="RuvA_2-like"/>
</dbReference>
<keyword evidence="6" id="KW-0378">Hydrolase</keyword>
<evidence type="ECO:0000256" key="7">
    <source>
        <dbReference type="ARBA" id="ARBA00023125"/>
    </source>
</evidence>
<dbReference type="PANTHER" id="PTHR10150:SF0">
    <property type="entry name" value="DNA REPAIR ENDONUCLEASE XPF"/>
    <property type="match status" value="1"/>
</dbReference>
<feature type="compositionally biased region" description="Basic and acidic residues" evidence="10">
    <location>
        <begin position="520"/>
        <end position="534"/>
    </location>
</feature>
<proteinExistence type="inferred from homology"/>
<dbReference type="FunFam" id="3.40.50.10130:FF:000002">
    <property type="entry name" value="DNA repair endonuclease XPF"/>
    <property type="match status" value="1"/>
</dbReference>
<keyword evidence="5" id="KW-0227">DNA damage</keyword>
<comment type="subcellular location">
    <subcellularLocation>
        <location evidence="1">Nucleus</location>
    </subcellularLocation>
</comment>
<dbReference type="GO" id="GO:0000712">
    <property type="term" value="P:resolution of meiotic recombination intermediates"/>
    <property type="evidence" value="ECO:0007669"/>
    <property type="project" value="TreeGrafter"/>
</dbReference>
<evidence type="ECO:0000256" key="9">
    <source>
        <dbReference type="ARBA" id="ARBA00023242"/>
    </source>
</evidence>
<dbReference type="Gene3D" id="1.10.150.20">
    <property type="entry name" value="5' to 3' exonuclease, C-terminal subdomain"/>
    <property type="match status" value="1"/>
</dbReference>
<gene>
    <name evidence="12" type="ORF">EV702DRAFT_973779</name>
</gene>
<dbReference type="EMBL" id="JABBWD010000036">
    <property type="protein sequence ID" value="KAG1775146.1"/>
    <property type="molecule type" value="Genomic_DNA"/>
</dbReference>
<feature type="domain" description="ERCC4" evidence="11">
    <location>
        <begin position="736"/>
        <end position="816"/>
    </location>
</feature>
<dbReference type="InterPro" id="IPR047520">
    <property type="entry name" value="XPF_nuclease"/>
</dbReference>
<evidence type="ECO:0000256" key="1">
    <source>
        <dbReference type="ARBA" id="ARBA00004123"/>
    </source>
</evidence>
<dbReference type="InterPro" id="IPR006166">
    <property type="entry name" value="ERCC4_domain"/>
</dbReference>
<reference evidence="12" key="1">
    <citation type="journal article" date="2020" name="New Phytol.">
        <title>Comparative genomics reveals dynamic genome evolution in host specialist ectomycorrhizal fungi.</title>
        <authorList>
            <person name="Lofgren L.A."/>
            <person name="Nguyen N.H."/>
            <person name="Vilgalys R."/>
            <person name="Ruytinx J."/>
            <person name="Liao H.L."/>
            <person name="Branco S."/>
            <person name="Kuo A."/>
            <person name="LaButti K."/>
            <person name="Lipzen A."/>
            <person name="Andreopoulos W."/>
            <person name="Pangilinan J."/>
            <person name="Riley R."/>
            <person name="Hundley H."/>
            <person name="Na H."/>
            <person name="Barry K."/>
            <person name="Grigoriev I.V."/>
            <person name="Stajich J.E."/>
            <person name="Kennedy P.G."/>
        </authorList>
    </citation>
    <scope>NUCLEOTIDE SEQUENCE</scope>
    <source>
        <strain evidence="12">DOB743</strain>
    </source>
</reference>
<feature type="region of interest" description="Disordered" evidence="10">
    <location>
        <begin position="374"/>
        <end position="399"/>
    </location>
</feature>
<feature type="compositionally biased region" description="Polar residues" evidence="10">
    <location>
        <begin position="428"/>
        <end position="449"/>
    </location>
</feature>
<dbReference type="GO" id="GO:1901255">
    <property type="term" value="P:nucleotide-excision repair involved in interstrand cross-link repair"/>
    <property type="evidence" value="ECO:0007669"/>
    <property type="project" value="TreeGrafter"/>
</dbReference>
<dbReference type="GO" id="GO:0000014">
    <property type="term" value="F:single-stranded DNA endodeoxyribonuclease activity"/>
    <property type="evidence" value="ECO:0007669"/>
    <property type="project" value="TreeGrafter"/>
</dbReference>
<evidence type="ECO:0000259" key="11">
    <source>
        <dbReference type="SMART" id="SM00891"/>
    </source>
</evidence>
<keyword evidence="7" id="KW-0238">DNA-binding</keyword>
<evidence type="ECO:0000256" key="5">
    <source>
        <dbReference type="ARBA" id="ARBA00022763"/>
    </source>
</evidence>
<feature type="region of interest" description="Disordered" evidence="10">
    <location>
        <begin position="489"/>
        <end position="543"/>
    </location>
</feature>
<comment type="similarity">
    <text evidence="2">Belongs to the XPF family.</text>
</comment>
<evidence type="ECO:0000313" key="12">
    <source>
        <dbReference type="EMBL" id="KAG1775146.1"/>
    </source>
</evidence>
<dbReference type="Proteomes" id="UP000714275">
    <property type="component" value="Unassembled WGS sequence"/>
</dbReference>
<feature type="compositionally biased region" description="Basic and acidic residues" evidence="10">
    <location>
        <begin position="383"/>
        <end position="394"/>
    </location>
</feature>
<keyword evidence="9" id="KW-0539">Nucleus</keyword>
<keyword evidence="13" id="KW-1185">Reference proteome</keyword>
<dbReference type="PANTHER" id="PTHR10150">
    <property type="entry name" value="DNA REPAIR ENDONUCLEASE XPF"/>
    <property type="match status" value="1"/>
</dbReference>
<dbReference type="SMART" id="SM00891">
    <property type="entry name" value="ERCC4"/>
    <property type="match status" value="1"/>
</dbReference>
<protein>
    <recommendedName>
        <fullName evidence="11">ERCC4 domain-containing protein</fullName>
    </recommendedName>
</protein>
<dbReference type="GO" id="GO:0000110">
    <property type="term" value="C:nucleotide-excision repair factor 1 complex"/>
    <property type="evidence" value="ECO:0007669"/>
    <property type="project" value="TreeGrafter"/>
</dbReference>
<evidence type="ECO:0000256" key="6">
    <source>
        <dbReference type="ARBA" id="ARBA00022801"/>
    </source>
</evidence>
<dbReference type="SUPFAM" id="SSF47781">
    <property type="entry name" value="RuvA domain 2-like"/>
    <property type="match status" value="1"/>
</dbReference>
<dbReference type="CDD" id="cd20078">
    <property type="entry name" value="XPF_nuclease_XPF_euk"/>
    <property type="match status" value="1"/>
</dbReference>
<accession>A0A9P6ZRI7</accession>
<organism evidence="12 13">
    <name type="scientific">Suillus placidus</name>
    <dbReference type="NCBI Taxonomy" id="48579"/>
    <lineage>
        <taxon>Eukaryota</taxon>
        <taxon>Fungi</taxon>
        <taxon>Dikarya</taxon>
        <taxon>Basidiomycota</taxon>
        <taxon>Agaricomycotina</taxon>
        <taxon>Agaricomycetes</taxon>
        <taxon>Agaricomycetidae</taxon>
        <taxon>Boletales</taxon>
        <taxon>Suillineae</taxon>
        <taxon>Suillaceae</taxon>
        <taxon>Suillus</taxon>
    </lineage>
</organism>
<evidence type="ECO:0000256" key="10">
    <source>
        <dbReference type="SAM" id="MobiDB-lite"/>
    </source>
</evidence>
<dbReference type="SUPFAM" id="SSF52980">
    <property type="entry name" value="Restriction endonuclease-like"/>
    <property type="match status" value="1"/>
</dbReference>
<dbReference type="AlphaFoldDB" id="A0A9P6ZRI7"/>
<dbReference type="InterPro" id="IPR011335">
    <property type="entry name" value="Restrct_endonuc-II-like"/>
</dbReference>
<dbReference type="GO" id="GO:0003697">
    <property type="term" value="F:single-stranded DNA binding"/>
    <property type="evidence" value="ECO:0007669"/>
    <property type="project" value="TreeGrafter"/>
</dbReference>
<evidence type="ECO:0000256" key="3">
    <source>
        <dbReference type="ARBA" id="ARBA00022722"/>
    </source>
</evidence>
<sequence length="982" mass="110042">MSILLPFHKSILEEIHDPATSDLLILARGLGLRRIICTLMQIYDSKQSLILLLNASSEEETAIGDELGIMGCRRPGLRIVGYEMGKRDRQDLYKNGGLISVTSRILIVDMLQSDVPTELITGIIILHAEKVTALSLEAFIVRLYREKNKAGFLKAFSDQPEHITSGMSPLKNIMKELQLRHVHIYPRFHEHVKNTLETRKADVIELYQHLTEPMEAIHHAIVQCMTVTLSELKRSNKTLELDDLNIESAYFRSFDAVVRRQLDPVWHKVGPRTKQLVGDLATLRRLLTYLLSYDALAFHAYLETLVASNTTTATGATKQHQSPWMLTDAANIIFSTAKRRCYVLTAPKPTTSVSERQLIDVDDEDAWAALDEVHGITGSNSRDNGKQEEKKKPWIPDNMSPVLEELPKWDLLADVLQEIEEELMRQEAVSTRPPTRGTNTVLVMTSSPRSSTLVSEFLGELDGTAPKGSRGRSMMERKLRTYLYWKGENARQKQPRHQRPPQFSAPQPQPSSQPDGEISEALKRKDKTRQERSANRRRVRGGAPMAVAPSKIAVVDPKVELRDDADDIAAFLASQPSDLLVSSDADALLLETLLSSEAEMDYDTHYGLLAPSQMVVVRAFTDDTDDQILAELQPRFIVMFEPNLDFVRRIEVYRNSNPGMGVRVYFMVYQLCCEEHKYLAGLRREKESFEKLIKERGSMLLPIFEDKHVGKSDAVIKTISTRLAGGRKELSTVASQVIVDMREFRSTLPSLLHASGLLVIPATLTVGDYILTPDICVERKSIPDLVASFNSGRLYTQCELMSVHYKQPILLIEFEENKAFSLETVAESAKSYIKPTNKYPTKKSTGPTDSDRAPPSVQSKLVLLTLHFPRVRIIWSSSPYGTADIFNDLKANAFEPDPNRAIAIGAEEDPEAGAGINAAAEELLRCLPGVTAKNVKYVMNKVGSVRELCELDRKGVQGVLGVEPGNACYDFMHRGERKKGAL</sequence>
<comment type="caution">
    <text evidence="12">The sequence shown here is derived from an EMBL/GenBank/DDBJ whole genome shotgun (WGS) entry which is preliminary data.</text>
</comment>
<evidence type="ECO:0000256" key="4">
    <source>
        <dbReference type="ARBA" id="ARBA00022759"/>
    </source>
</evidence>